<name>A0A0H3G0G5_KLEAK</name>
<dbReference type="InterPro" id="IPR001509">
    <property type="entry name" value="Epimerase_deHydtase"/>
</dbReference>
<evidence type="ECO:0000259" key="3">
    <source>
        <dbReference type="Pfam" id="PF01370"/>
    </source>
</evidence>
<feature type="domain" description="NAD-dependent epimerase/dehydratase" evidence="3">
    <location>
        <begin position="7"/>
        <end position="241"/>
    </location>
</feature>
<proteinExistence type="predicted"/>
<sequence>MNNTLTIAVTGAAGFLGSQLVKALLQRGSLSGPQGETQEIGRLIAIDRVALQGIDDSRLQVLTGDISDSEWLRSAIPAQVDSVFHLAAIVSSQAEQDFELGMKINVDAFRQLLEHLRQLPQSVKLVTTSSVAVFGGDLPEKVSDSQVWLPQSSYGTQKAICDLLLADYSRRGWLNGRSLRMPTIVVRPGRPNQAASSFASGIIREPLNGESAVCPVAADTRLWLLSPRNAIKALIHGHELAEAQLTDGRVINLCGLSVSVEQMIAALRQVAGSEVAQRITFTPDAAIERIVNSWPGDFDTRYAQRLGFSANHSFSEMIEEYMADYLK</sequence>
<dbReference type="Pfam" id="PF01370">
    <property type="entry name" value="Epimerase"/>
    <property type="match status" value="1"/>
</dbReference>
<dbReference type="NCBIfam" id="NF043036">
    <property type="entry name" value="ErythonDh"/>
    <property type="match status" value="1"/>
</dbReference>
<dbReference type="PANTHER" id="PTHR43103">
    <property type="entry name" value="NUCLEOSIDE-DIPHOSPHATE-SUGAR EPIMERASE"/>
    <property type="match status" value="1"/>
</dbReference>
<dbReference type="CDD" id="cd05238">
    <property type="entry name" value="Gne_like_SDR_e"/>
    <property type="match status" value="1"/>
</dbReference>
<keyword evidence="2" id="KW-0119">Carbohydrate metabolism</keyword>
<dbReference type="RefSeq" id="WP_015705331.1">
    <property type="nucleotide sequence ID" value="NC_015663.1"/>
</dbReference>
<dbReference type="AlphaFoldDB" id="A0A0H3G0G5"/>
<keyword evidence="5" id="KW-1185">Reference proteome</keyword>
<keyword evidence="1" id="KW-0521">NADP</keyword>
<dbReference type="OrthoDB" id="9801056at2"/>
<gene>
    <name evidence="4" type="ordered locus">EAE_18660</name>
</gene>
<dbReference type="PANTHER" id="PTHR43103:SF3">
    <property type="entry name" value="ADP-L-GLYCERO-D-MANNO-HEPTOSE-6-EPIMERASE"/>
    <property type="match status" value="1"/>
</dbReference>
<dbReference type="Gene3D" id="3.90.25.10">
    <property type="entry name" value="UDP-galactose 4-epimerase, domain 1"/>
    <property type="match status" value="1"/>
</dbReference>
<evidence type="ECO:0000256" key="2">
    <source>
        <dbReference type="ARBA" id="ARBA00023277"/>
    </source>
</evidence>
<dbReference type="GeneID" id="93311917"/>
<accession>A0A0H3G0G5</accession>
<dbReference type="Proteomes" id="UP000008881">
    <property type="component" value="Chromosome"/>
</dbReference>
<protein>
    <recommendedName>
        <fullName evidence="3">NAD-dependent epimerase/dehydratase domain-containing protein</fullName>
    </recommendedName>
</protein>
<dbReference type="GO" id="GO:0016491">
    <property type="term" value="F:oxidoreductase activity"/>
    <property type="evidence" value="ECO:0007669"/>
    <property type="project" value="InterPro"/>
</dbReference>
<evidence type="ECO:0000256" key="1">
    <source>
        <dbReference type="ARBA" id="ARBA00022857"/>
    </source>
</evidence>
<dbReference type="SUPFAM" id="SSF51735">
    <property type="entry name" value="NAD(P)-binding Rossmann-fold domains"/>
    <property type="match status" value="1"/>
</dbReference>
<dbReference type="Gene3D" id="3.40.50.720">
    <property type="entry name" value="NAD(P)-binding Rossmann-like Domain"/>
    <property type="match status" value="1"/>
</dbReference>
<dbReference type="EMBL" id="CP002824">
    <property type="protein sequence ID" value="AEG98639.1"/>
    <property type="molecule type" value="Genomic_DNA"/>
</dbReference>
<dbReference type="KEGG" id="eae:EAE_18660"/>
<dbReference type="HOGENOM" id="CLU_007383_19_0_6"/>
<dbReference type="InterPro" id="IPR050005">
    <property type="entry name" value="DenD"/>
</dbReference>
<dbReference type="eggNOG" id="COG0451">
    <property type="taxonomic scope" value="Bacteria"/>
</dbReference>
<organism evidence="4 5">
    <name type="scientific">Klebsiella aerogenes (strain ATCC 13048 / DSM 30053 / CCUG 1429 / JCM 1235 / KCTC 2190 / NBRC 13534 / NCIMB 10102 / NCTC 10006 / CDC 819-56)</name>
    <name type="common">Enterobacter aerogenes</name>
    <dbReference type="NCBI Taxonomy" id="1028307"/>
    <lineage>
        <taxon>Bacteria</taxon>
        <taxon>Pseudomonadati</taxon>
        <taxon>Pseudomonadota</taxon>
        <taxon>Gammaproteobacteria</taxon>
        <taxon>Enterobacterales</taxon>
        <taxon>Enterobacteriaceae</taxon>
        <taxon>Klebsiella/Raoultella group</taxon>
        <taxon>Klebsiella</taxon>
    </lineage>
</organism>
<evidence type="ECO:0000313" key="5">
    <source>
        <dbReference type="Proteomes" id="UP000008881"/>
    </source>
</evidence>
<evidence type="ECO:0000313" key="4">
    <source>
        <dbReference type="EMBL" id="AEG98639.1"/>
    </source>
</evidence>
<reference evidence="4 5" key="1">
    <citation type="journal article" date="2012" name="J. Bacteriol.">
        <title>Complete genome sequence of Enterobacter aerogenes KCTC 2190.</title>
        <authorList>
            <person name="Shin S.H."/>
            <person name="Kim S."/>
            <person name="Kim J.Y."/>
            <person name="Lee S."/>
            <person name="Um Y."/>
            <person name="Oh M.K."/>
            <person name="Kim Y.R."/>
            <person name="Lee J."/>
            <person name="Yang K.S."/>
        </authorList>
    </citation>
    <scope>NUCLEOTIDE SEQUENCE [LARGE SCALE GENOMIC DNA]</scope>
    <source>
        <strain evidence="4 5">KCTC 2190</strain>
    </source>
</reference>
<dbReference type="InterPro" id="IPR036291">
    <property type="entry name" value="NAD(P)-bd_dom_sf"/>
</dbReference>
<dbReference type="PATRIC" id="fig|1028307.3.peg.3729"/>